<comment type="caution">
    <text evidence="1">The sequence shown here is derived from an EMBL/GenBank/DDBJ whole genome shotgun (WGS) entry which is preliminary data.</text>
</comment>
<dbReference type="OrthoDB" id="5243686at2759"/>
<keyword evidence="2" id="KW-1185">Reference proteome</keyword>
<dbReference type="AlphaFoldDB" id="A0A9P4LFZ8"/>
<dbReference type="EMBL" id="ML978456">
    <property type="protein sequence ID" value="KAF2022739.1"/>
    <property type="molecule type" value="Genomic_DNA"/>
</dbReference>
<protein>
    <submittedName>
        <fullName evidence="1">Uncharacterized protein</fullName>
    </submittedName>
</protein>
<organism evidence="1 2">
    <name type="scientific">Setomelanomma holmii</name>
    <dbReference type="NCBI Taxonomy" id="210430"/>
    <lineage>
        <taxon>Eukaryota</taxon>
        <taxon>Fungi</taxon>
        <taxon>Dikarya</taxon>
        <taxon>Ascomycota</taxon>
        <taxon>Pezizomycotina</taxon>
        <taxon>Dothideomycetes</taxon>
        <taxon>Pleosporomycetidae</taxon>
        <taxon>Pleosporales</taxon>
        <taxon>Pleosporineae</taxon>
        <taxon>Phaeosphaeriaceae</taxon>
        <taxon>Setomelanomma</taxon>
    </lineage>
</organism>
<dbReference type="Proteomes" id="UP000799777">
    <property type="component" value="Unassembled WGS sequence"/>
</dbReference>
<sequence length="235" mass="26732">MAPQFVFRIDEFTEHPNADPRPRGEEDGTWKPWNRAGFNIRKDKKGVTYQWWCCDGKKIYPVGVDLPQGAAHYKTFSTVFGGGHGFWILHGDAVSPPKDGHEDWCHLCFDWDEDDLSSSLTNAGEHRTLRLQDSTTNWVKMLLPDIYHGGSYSDKTYGGLSGELGILLGLIALSMKPDRLVSELPKLMKDGEWGVHQRPHGRTDKRGVVVYVYTYNGNDEELEQLEDGGWGKYYH</sequence>
<accession>A0A9P4LFZ8</accession>
<evidence type="ECO:0000313" key="1">
    <source>
        <dbReference type="EMBL" id="KAF2022739.1"/>
    </source>
</evidence>
<proteinExistence type="predicted"/>
<reference evidence="1" key="1">
    <citation type="journal article" date="2020" name="Stud. Mycol.">
        <title>101 Dothideomycetes genomes: a test case for predicting lifestyles and emergence of pathogens.</title>
        <authorList>
            <person name="Haridas S."/>
            <person name="Albert R."/>
            <person name="Binder M."/>
            <person name="Bloem J."/>
            <person name="Labutti K."/>
            <person name="Salamov A."/>
            <person name="Andreopoulos B."/>
            <person name="Baker S."/>
            <person name="Barry K."/>
            <person name="Bills G."/>
            <person name="Bluhm B."/>
            <person name="Cannon C."/>
            <person name="Castanera R."/>
            <person name="Culley D."/>
            <person name="Daum C."/>
            <person name="Ezra D."/>
            <person name="Gonzalez J."/>
            <person name="Henrissat B."/>
            <person name="Kuo A."/>
            <person name="Liang C."/>
            <person name="Lipzen A."/>
            <person name="Lutzoni F."/>
            <person name="Magnuson J."/>
            <person name="Mondo S."/>
            <person name="Nolan M."/>
            <person name="Ohm R."/>
            <person name="Pangilinan J."/>
            <person name="Park H.-J."/>
            <person name="Ramirez L."/>
            <person name="Alfaro M."/>
            <person name="Sun H."/>
            <person name="Tritt A."/>
            <person name="Yoshinaga Y."/>
            <person name="Zwiers L.-H."/>
            <person name="Turgeon B."/>
            <person name="Goodwin S."/>
            <person name="Spatafora J."/>
            <person name="Crous P."/>
            <person name="Grigoriev I."/>
        </authorList>
    </citation>
    <scope>NUCLEOTIDE SEQUENCE</scope>
    <source>
        <strain evidence="1">CBS 110217</strain>
    </source>
</reference>
<evidence type="ECO:0000313" key="2">
    <source>
        <dbReference type="Proteomes" id="UP000799777"/>
    </source>
</evidence>
<name>A0A9P4LFZ8_9PLEO</name>
<gene>
    <name evidence="1" type="ORF">EK21DRAFT_95473</name>
</gene>